<evidence type="ECO:0000313" key="5">
    <source>
        <dbReference type="Proteomes" id="UP000036947"/>
    </source>
</evidence>
<keyword evidence="5" id="KW-1185">Reference proteome</keyword>
<gene>
    <name evidence="4" type="ORF">TOPH_00156</name>
</gene>
<dbReference type="Pfam" id="PF12752">
    <property type="entry name" value="SUZ"/>
    <property type="match status" value="1"/>
</dbReference>
<accession>A0A0L0NN39</accession>
<dbReference type="AlphaFoldDB" id="A0A0L0NN39"/>
<reference evidence="4 5" key="1">
    <citation type="journal article" date="2015" name="BMC Genomics">
        <title>The genome of the truffle-parasite Tolypocladium ophioglossoides and the evolution of antifungal peptaibiotics.</title>
        <authorList>
            <person name="Quandt C.A."/>
            <person name="Bushley K.E."/>
            <person name="Spatafora J.W."/>
        </authorList>
    </citation>
    <scope>NUCLEOTIDE SEQUENCE [LARGE SCALE GENOMIC DNA]</scope>
    <source>
        <strain evidence="4 5">CBS 100239</strain>
    </source>
</reference>
<feature type="compositionally biased region" description="Basic and acidic residues" evidence="1">
    <location>
        <begin position="216"/>
        <end position="250"/>
    </location>
</feature>
<dbReference type="EMBL" id="LFRF01000001">
    <property type="protein sequence ID" value="KND95125.1"/>
    <property type="molecule type" value="Genomic_DNA"/>
</dbReference>
<dbReference type="PROSITE" id="PS51673">
    <property type="entry name" value="SUZ"/>
    <property type="match status" value="1"/>
</dbReference>
<dbReference type="STRING" id="1163406.A0A0L0NN39"/>
<evidence type="ECO:0000259" key="2">
    <source>
        <dbReference type="PROSITE" id="PS51673"/>
    </source>
</evidence>
<evidence type="ECO:0000313" key="4">
    <source>
        <dbReference type="EMBL" id="KND95125.1"/>
    </source>
</evidence>
<dbReference type="InterPro" id="IPR024642">
    <property type="entry name" value="SUZ-C"/>
</dbReference>
<feature type="compositionally biased region" description="Polar residues" evidence="1">
    <location>
        <begin position="290"/>
        <end position="311"/>
    </location>
</feature>
<organism evidence="4 5">
    <name type="scientific">Tolypocladium ophioglossoides (strain CBS 100239)</name>
    <name type="common">Snaketongue truffleclub</name>
    <name type="synonym">Elaphocordyceps ophioglossoides</name>
    <dbReference type="NCBI Taxonomy" id="1163406"/>
    <lineage>
        <taxon>Eukaryota</taxon>
        <taxon>Fungi</taxon>
        <taxon>Dikarya</taxon>
        <taxon>Ascomycota</taxon>
        <taxon>Pezizomycotina</taxon>
        <taxon>Sordariomycetes</taxon>
        <taxon>Hypocreomycetidae</taxon>
        <taxon>Hypocreales</taxon>
        <taxon>Ophiocordycipitaceae</taxon>
        <taxon>Tolypocladium</taxon>
    </lineage>
</organism>
<dbReference type="Proteomes" id="UP000036947">
    <property type="component" value="Unassembled WGS sequence"/>
</dbReference>
<dbReference type="PROSITE" id="PS51938">
    <property type="entry name" value="SUZ_C"/>
    <property type="match status" value="1"/>
</dbReference>
<evidence type="ECO:0000256" key="1">
    <source>
        <dbReference type="SAM" id="MobiDB-lite"/>
    </source>
</evidence>
<evidence type="ECO:0000259" key="3">
    <source>
        <dbReference type="PROSITE" id="PS51938"/>
    </source>
</evidence>
<comment type="caution">
    <text evidence="4">The sequence shown here is derived from an EMBL/GenBank/DDBJ whole genome shotgun (WGS) entry which is preliminary data.</text>
</comment>
<dbReference type="OrthoDB" id="5422283at2759"/>
<dbReference type="InterPro" id="IPR024771">
    <property type="entry name" value="SUZ"/>
</dbReference>
<proteinExistence type="predicted"/>
<protein>
    <submittedName>
        <fullName evidence="4">Uncharacterized protein</fullName>
    </submittedName>
</protein>
<feature type="domain" description="SUZ-C" evidence="3">
    <location>
        <begin position="322"/>
        <end position="372"/>
    </location>
</feature>
<feature type="compositionally biased region" description="Polar residues" evidence="1">
    <location>
        <begin position="324"/>
        <end position="340"/>
    </location>
</feature>
<name>A0A0L0NN39_TOLOC</name>
<feature type="region of interest" description="Disordered" evidence="1">
    <location>
        <begin position="206"/>
        <end position="376"/>
    </location>
</feature>
<feature type="compositionally biased region" description="Polar residues" evidence="1">
    <location>
        <begin position="255"/>
        <end position="270"/>
    </location>
</feature>
<feature type="non-terminal residue" evidence="4">
    <location>
        <position position="1"/>
    </location>
</feature>
<feature type="domain" description="SUZ" evidence="2">
    <location>
        <begin position="164"/>
        <end position="255"/>
    </location>
</feature>
<sequence length="376" mass="41524">VLCNCAIFRRDRRYLFGACKYRTTPTPGLNHRGCHPCWTNTSTGSSTRQASYLSRYAQTRRALPPSADVAHATARADPLGRVGSVRVKKEKPSIVATHVCPGKPTMKKAVATVPDAWEDDWETQADTAAQQDAQQQTAQAPLTKTERLTQHVETNRRIWESADSPQTFHYLEANSNVPLTSSFKPQVKVLSRKPVIAKKDPVTGMSQLTVDDADDEDKKEVQLTPEEMRAKQKRDREEKQRRYDEARAKIFGESAPSSRGSSPGTVTPPRSDSRHSAQGRGRGRGGGQRSSFDTSSRQQPDMRRQNNQNGPTRELYDPSCSFRPDSTAQRRGAQGDSSTAGPPPRDEPQQPIRAPRGPDGSGRGGMGFTRRGAKES</sequence>